<gene>
    <name evidence="1" type="ORF">EG68_12284</name>
</gene>
<evidence type="ECO:0000313" key="1">
    <source>
        <dbReference type="EMBL" id="KAF7252224.1"/>
    </source>
</evidence>
<organism evidence="1 2">
    <name type="scientific">Paragonimus skrjabini miyazakii</name>
    <dbReference type="NCBI Taxonomy" id="59628"/>
    <lineage>
        <taxon>Eukaryota</taxon>
        <taxon>Metazoa</taxon>
        <taxon>Spiralia</taxon>
        <taxon>Lophotrochozoa</taxon>
        <taxon>Platyhelminthes</taxon>
        <taxon>Trematoda</taxon>
        <taxon>Digenea</taxon>
        <taxon>Plagiorchiida</taxon>
        <taxon>Troglotremata</taxon>
        <taxon>Troglotrematidae</taxon>
        <taxon>Paragonimus</taxon>
    </lineage>
</organism>
<proteinExistence type="predicted"/>
<reference evidence="1" key="1">
    <citation type="submission" date="2019-07" db="EMBL/GenBank/DDBJ databases">
        <title>Annotation for the trematode Paragonimus miyazaki's.</title>
        <authorList>
            <person name="Choi Y.-J."/>
        </authorList>
    </citation>
    <scope>NUCLEOTIDE SEQUENCE</scope>
    <source>
        <strain evidence="1">Japan</strain>
    </source>
</reference>
<accession>A0A8S9YIH5</accession>
<dbReference type="Proteomes" id="UP000822476">
    <property type="component" value="Unassembled WGS sequence"/>
</dbReference>
<dbReference type="EMBL" id="JTDE01004906">
    <property type="protein sequence ID" value="KAF7252224.1"/>
    <property type="molecule type" value="Genomic_DNA"/>
</dbReference>
<keyword evidence="2" id="KW-1185">Reference proteome</keyword>
<dbReference type="OrthoDB" id="6246848at2759"/>
<comment type="caution">
    <text evidence="1">The sequence shown here is derived from an EMBL/GenBank/DDBJ whole genome shotgun (WGS) entry which is preliminary data.</text>
</comment>
<evidence type="ECO:0000313" key="2">
    <source>
        <dbReference type="Proteomes" id="UP000822476"/>
    </source>
</evidence>
<sequence length="174" mass="20307">MTYRATSHPSTPNKFPVETLMHRKIRLPVDVIRPAPRLPSVRNRRMEQQFNRTFSLGQFVLVKDYRDGVEKWTAGRILRRTGRVTYDVEVQSSVWVRHANQLRPSFQPVTVPPNRVIPLDVLLDIFDLSRDVSAAAPNPEAHPPSTCTPRRWTDRPRRQVVHMQVNPLQRPYEQ</sequence>
<name>A0A8S9YIH5_9TREM</name>
<dbReference type="AlphaFoldDB" id="A0A8S9YIH5"/>
<protein>
    <submittedName>
        <fullName evidence="1">Uncharacterized protein</fullName>
    </submittedName>
</protein>